<dbReference type="PANTHER" id="PTHR11895">
    <property type="entry name" value="TRANSAMIDASE"/>
    <property type="match status" value="1"/>
</dbReference>
<keyword evidence="2 5" id="KW-0547">Nucleotide-binding</keyword>
<dbReference type="InterPro" id="IPR023631">
    <property type="entry name" value="Amidase_dom"/>
</dbReference>
<comment type="subunit">
    <text evidence="5">Heterotrimer of A, B and C subunits.</text>
</comment>
<dbReference type="SUPFAM" id="SSF75304">
    <property type="entry name" value="Amidase signature (AS) enzymes"/>
    <property type="match status" value="1"/>
</dbReference>
<keyword evidence="1 5" id="KW-0436">Ligase</keyword>
<accession>A0A837HPV3</accession>
<dbReference type="Gene3D" id="3.90.1300.10">
    <property type="entry name" value="Amidase signature (AS) domain"/>
    <property type="match status" value="1"/>
</dbReference>
<keyword evidence="4 5" id="KW-0648">Protein biosynthesis</keyword>
<dbReference type="AlphaFoldDB" id="A0A837HPV3"/>
<dbReference type="Proteomes" id="UP000033998">
    <property type="component" value="Unassembled WGS sequence"/>
</dbReference>
<dbReference type="GO" id="GO:0006412">
    <property type="term" value="P:translation"/>
    <property type="evidence" value="ECO:0007669"/>
    <property type="project" value="UniProtKB-UniRule"/>
</dbReference>
<dbReference type="InterPro" id="IPR000120">
    <property type="entry name" value="Amidase"/>
</dbReference>
<organism evidence="7 8">
    <name type="scientific">Candidatus Nomurabacteria bacterium GW2011_GWD2_39_12</name>
    <dbReference type="NCBI Taxonomy" id="1618759"/>
    <lineage>
        <taxon>Bacteria</taxon>
        <taxon>Candidatus Nomuraibacteriota</taxon>
    </lineage>
</organism>
<dbReference type="GO" id="GO:0016740">
    <property type="term" value="F:transferase activity"/>
    <property type="evidence" value="ECO:0007669"/>
    <property type="project" value="UniProtKB-KW"/>
</dbReference>
<feature type="active site" description="Acyl-ester intermediate" evidence="5">
    <location>
        <position position="177"/>
    </location>
</feature>
<proteinExistence type="inferred from homology"/>
<evidence type="ECO:0000259" key="6">
    <source>
        <dbReference type="Pfam" id="PF01425"/>
    </source>
</evidence>
<evidence type="ECO:0000256" key="3">
    <source>
        <dbReference type="ARBA" id="ARBA00022840"/>
    </source>
</evidence>
<dbReference type="GO" id="GO:0005524">
    <property type="term" value="F:ATP binding"/>
    <property type="evidence" value="ECO:0007669"/>
    <property type="project" value="UniProtKB-KW"/>
</dbReference>
<evidence type="ECO:0000256" key="1">
    <source>
        <dbReference type="ARBA" id="ARBA00022598"/>
    </source>
</evidence>
<keyword evidence="3 5" id="KW-0067">ATP-binding</keyword>
<feature type="domain" description="Amidase" evidence="6">
    <location>
        <begin position="26"/>
        <end position="460"/>
    </location>
</feature>
<sequence length="474" mass="51257">MIDLATLTIVKARKALDAKEFSAVDLAQAYLAEIEKKNKELNAYLEVFGDVLEQAKIADEIIGRGESYALTGIPFAVKDLILINGKKASAGSKILENYVASYDATVIAKLKKQGAVFLGRTNMDEFALGSSTENSAYGVTRNPHDTVRVSGGTSGGSACAVASSMALGALGSDTGGSIRQPSAFCGVIGFKPTYGRVSRYGLMAATSSFDCVGPIAKNIQDAEIIFDAIKGTDALDSTTITETTYTKVNKKEKIVIGVPWELINQDGVNSKVKNNFKEMVKNLESLGFEIKDIKLPNCLALYYIINFAEVSTNLARFDGVRYGLHIDGKNLLEDYFLSKGKGFGKESRRRILLGTYVLSAGYYDAYYGKAQKARVALRTEFTKVFSEVDLILTPTAPGPAWKIGEKSDPLSMYLEDIFTVTANIVGVPAVSIPSGFTEVEGKKLPLGIQFMASHGAEESLFEVGKKFESIKNKN</sequence>
<evidence type="ECO:0000256" key="2">
    <source>
        <dbReference type="ARBA" id="ARBA00022741"/>
    </source>
</evidence>
<name>A0A837HPV3_9BACT</name>
<comment type="caution">
    <text evidence="5">Lacks conserved residue(s) required for the propagation of feature annotation.</text>
</comment>
<dbReference type="InterPro" id="IPR036928">
    <property type="entry name" value="AS_sf"/>
</dbReference>
<comment type="catalytic activity">
    <reaction evidence="5">
        <text>L-glutamyl-tRNA(Gln) + L-glutamine + ATP + H2O = L-glutaminyl-tRNA(Gln) + L-glutamate + ADP + phosphate + H(+)</text>
        <dbReference type="Rhea" id="RHEA:17521"/>
        <dbReference type="Rhea" id="RHEA-COMP:9681"/>
        <dbReference type="Rhea" id="RHEA-COMP:9684"/>
        <dbReference type="ChEBI" id="CHEBI:15377"/>
        <dbReference type="ChEBI" id="CHEBI:15378"/>
        <dbReference type="ChEBI" id="CHEBI:29985"/>
        <dbReference type="ChEBI" id="CHEBI:30616"/>
        <dbReference type="ChEBI" id="CHEBI:43474"/>
        <dbReference type="ChEBI" id="CHEBI:58359"/>
        <dbReference type="ChEBI" id="CHEBI:78520"/>
        <dbReference type="ChEBI" id="CHEBI:78521"/>
        <dbReference type="ChEBI" id="CHEBI:456216"/>
        <dbReference type="EC" id="6.3.5.7"/>
    </reaction>
</comment>
<dbReference type="NCBIfam" id="TIGR00132">
    <property type="entry name" value="gatA"/>
    <property type="match status" value="1"/>
</dbReference>
<dbReference type="InterPro" id="IPR004412">
    <property type="entry name" value="GatA"/>
</dbReference>
<protein>
    <recommendedName>
        <fullName evidence="5">Glutamyl-tRNA(Gln) amidotransferase subunit A</fullName>
        <shortName evidence="5">Glu-ADT subunit A</shortName>
        <ecNumber evidence="5">6.3.5.7</ecNumber>
    </recommendedName>
</protein>
<evidence type="ECO:0000313" key="8">
    <source>
        <dbReference type="Proteomes" id="UP000033998"/>
    </source>
</evidence>
<comment type="caution">
    <text evidence="7">The sequence shown here is derived from an EMBL/GenBank/DDBJ whole genome shotgun (WGS) entry which is preliminary data.</text>
</comment>
<dbReference type="EC" id="6.3.5.7" evidence="5"/>
<dbReference type="GO" id="GO:0050567">
    <property type="term" value="F:glutaminyl-tRNA synthase (glutamine-hydrolyzing) activity"/>
    <property type="evidence" value="ECO:0007669"/>
    <property type="project" value="UniProtKB-UniRule"/>
</dbReference>
<reference evidence="7 8" key="1">
    <citation type="journal article" date="2015" name="Nature">
        <title>rRNA introns, odd ribosomes, and small enigmatic genomes across a large radiation of phyla.</title>
        <authorList>
            <person name="Brown C.T."/>
            <person name="Hug L.A."/>
            <person name="Thomas B.C."/>
            <person name="Sharon I."/>
            <person name="Castelle C.J."/>
            <person name="Singh A."/>
            <person name="Wilkins M.J."/>
            <person name="Williams K.H."/>
            <person name="Banfield J.F."/>
        </authorList>
    </citation>
    <scope>NUCLEOTIDE SEQUENCE [LARGE SCALE GENOMIC DNA]</scope>
</reference>
<comment type="similarity">
    <text evidence="5">Belongs to the amidase family. GatA subfamily.</text>
</comment>
<gene>
    <name evidence="5" type="primary">gatA</name>
    <name evidence="7" type="ORF">UT27_C0014G0003</name>
</gene>
<dbReference type="EMBL" id="LBWE01000014">
    <property type="protein sequence ID" value="KKR00673.1"/>
    <property type="molecule type" value="Genomic_DNA"/>
</dbReference>
<comment type="function">
    <text evidence="5">Allows the formation of correctly charged Gln-tRNA(Gln) through the transamidation of misacylated Glu-tRNA(Gln) in organisms which lack glutaminyl-tRNA synthetase. The reaction takes place in the presence of glutamine and ATP through an activated gamma-phospho-Glu-tRNA(Gln).</text>
</comment>
<evidence type="ECO:0000256" key="4">
    <source>
        <dbReference type="ARBA" id="ARBA00022917"/>
    </source>
</evidence>
<dbReference type="Pfam" id="PF01425">
    <property type="entry name" value="Amidase"/>
    <property type="match status" value="1"/>
</dbReference>
<dbReference type="PANTHER" id="PTHR11895:SF151">
    <property type="entry name" value="GLUTAMYL-TRNA(GLN) AMIDOTRANSFERASE SUBUNIT A"/>
    <property type="match status" value="1"/>
</dbReference>
<feature type="active site" description="Charge relay system" evidence="5">
    <location>
        <position position="78"/>
    </location>
</feature>
<evidence type="ECO:0000313" key="7">
    <source>
        <dbReference type="EMBL" id="KKR00673.1"/>
    </source>
</evidence>
<evidence type="ECO:0000256" key="5">
    <source>
        <dbReference type="HAMAP-Rule" id="MF_00120"/>
    </source>
</evidence>
<keyword evidence="7" id="KW-0808">Transferase</keyword>
<dbReference type="GO" id="GO:0030956">
    <property type="term" value="C:glutamyl-tRNA(Gln) amidotransferase complex"/>
    <property type="evidence" value="ECO:0007669"/>
    <property type="project" value="InterPro"/>
</dbReference>
<dbReference type="HAMAP" id="MF_00120">
    <property type="entry name" value="GatA"/>
    <property type="match status" value="1"/>
</dbReference>